<proteinExistence type="predicted"/>
<reference evidence="2" key="1">
    <citation type="submission" date="2018-01" db="EMBL/GenBank/DDBJ databases">
        <title>An insight into the sialome of Amazonian anophelines.</title>
        <authorList>
            <person name="Ribeiro J.M."/>
            <person name="Scarpassa V."/>
            <person name="Calvo E."/>
        </authorList>
    </citation>
    <scope>NUCLEOTIDE SEQUENCE</scope>
    <source>
        <tissue evidence="2">Salivary glands</tissue>
    </source>
</reference>
<dbReference type="AlphaFoldDB" id="A0A2M4B591"/>
<accession>A0A2M4B591</accession>
<evidence type="ECO:0000256" key="1">
    <source>
        <dbReference type="SAM" id="SignalP"/>
    </source>
</evidence>
<name>A0A2M4B591_9DIPT</name>
<protein>
    <submittedName>
        <fullName evidence="2">Putative secreted protein</fullName>
    </submittedName>
</protein>
<feature type="chain" id="PRO_5014941186" evidence="1">
    <location>
        <begin position="18"/>
        <end position="68"/>
    </location>
</feature>
<evidence type="ECO:0000313" key="2">
    <source>
        <dbReference type="EMBL" id="MBW48206.1"/>
    </source>
</evidence>
<organism evidence="2">
    <name type="scientific">Anopheles triannulatus</name>
    <dbReference type="NCBI Taxonomy" id="58253"/>
    <lineage>
        <taxon>Eukaryota</taxon>
        <taxon>Metazoa</taxon>
        <taxon>Ecdysozoa</taxon>
        <taxon>Arthropoda</taxon>
        <taxon>Hexapoda</taxon>
        <taxon>Insecta</taxon>
        <taxon>Pterygota</taxon>
        <taxon>Neoptera</taxon>
        <taxon>Endopterygota</taxon>
        <taxon>Diptera</taxon>
        <taxon>Nematocera</taxon>
        <taxon>Culicoidea</taxon>
        <taxon>Culicidae</taxon>
        <taxon>Anophelinae</taxon>
        <taxon>Anopheles</taxon>
    </lineage>
</organism>
<feature type="signal peptide" evidence="1">
    <location>
        <begin position="1"/>
        <end position="17"/>
    </location>
</feature>
<sequence>MLFSGAFGFFGCSCVAACTRYVSPKVRVSRFAGFTATAGIRCRDKACADARSLSFSHRCDLLIVGCEA</sequence>
<keyword evidence="1" id="KW-0732">Signal</keyword>
<dbReference type="EMBL" id="GGFK01014885">
    <property type="protein sequence ID" value="MBW48206.1"/>
    <property type="molecule type" value="Transcribed_RNA"/>
</dbReference>